<name>A0AAW9RNV5_9HYPH</name>
<dbReference type="PANTHER" id="PTHR30537">
    <property type="entry name" value="HTH-TYPE TRANSCRIPTIONAL REGULATOR"/>
    <property type="match status" value="1"/>
</dbReference>
<keyword evidence="4" id="KW-0804">Transcription</keyword>
<dbReference type="SUPFAM" id="SSF53850">
    <property type="entry name" value="Periplasmic binding protein-like II"/>
    <property type="match status" value="1"/>
</dbReference>
<dbReference type="SUPFAM" id="SSF46785">
    <property type="entry name" value="Winged helix' DNA-binding domain"/>
    <property type="match status" value="1"/>
</dbReference>
<gene>
    <name evidence="6" type="ORF">V3328_08385</name>
</gene>
<dbReference type="RefSeq" id="WP_340329187.1">
    <property type="nucleotide sequence ID" value="NZ_JAZHOF010000003.1"/>
</dbReference>
<evidence type="ECO:0000313" key="6">
    <source>
        <dbReference type="EMBL" id="MEJ8571486.1"/>
    </source>
</evidence>
<evidence type="ECO:0000259" key="5">
    <source>
        <dbReference type="PROSITE" id="PS50931"/>
    </source>
</evidence>
<protein>
    <submittedName>
        <fullName evidence="6">LysR substrate-binding domain-containing protein</fullName>
    </submittedName>
</protein>
<keyword evidence="7" id="KW-1185">Reference proteome</keyword>
<evidence type="ECO:0000256" key="4">
    <source>
        <dbReference type="ARBA" id="ARBA00023163"/>
    </source>
</evidence>
<dbReference type="InterPro" id="IPR000847">
    <property type="entry name" value="LysR_HTH_N"/>
</dbReference>
<reference evidence="6 7" key="1">
    <citation type="submission" date="2024-02" db="EMBL/GenBank/DDBJ databases">
        <title>Genome analysis and characterization of Microbaculum marinisediminis sp. nov., isolated from marine sediment.</title>
        <authorList>
            <person name="Du Z.-J."/>
            <person name="Ye Y.-Q."/>
            <person name="Zhang Z.-R."/>
            <person name="Yuan S.-M."/>
            <person name="Zhang X.-Y."/>
        </authorList>
    </citation>
    <scope>NUCLEOTIDE SEQUENCE [LARGE SCALE GENOMIC DNA]</scope>
    <source>
        <strain evidence="6 7">SDUM1044001</strain>
    </source>
</reference>
<dbReference type="Proteomes" id="UP001378188">
    <property type="component" value="Unassembled WGS sequence"/>
</dbReference>
<evidence type="ECO:0000313" key="7">
    <source>
        <dbReference type="Proteomes" id="UP001378188"/>
    </source>
</evidence>
<dbReference type="EMBL" id="JAZHOF010000003">
    <property type="protein sequence ID" value="MEJ8571486.1"/>
    <property type="molecule type" value="Genomic_DNA"/>
</dbReference>
<feature type="domain" description="HTH lysR-type" evidence="5">
    <location>
        <begin position="7"/>
        <end position="64"/>
    </location>
</feature>
<accession>A0AAW9RNV5</accession>
<evidence type="ECO:0000256" key="3">
    <source>
        <dbReference type="ARBA" id="ARBA00023125"/>
    </source>
</evidence>
<dbReference type="PANTHER" id="PTHR30537:SF74">
    <property type="entry name" value="HTH-TYPE TRANSCRIPTIONAL REGULATOR TRPI"/>
    <property type="match status" value="1"/>
</dbReference>
<dbReference type="PROSITE" id="PS50931">
    <property type="entry name" value="HTH_LYSR"/>
    <property type="match status" value="1"/>
</dbReference>
<dbReference type="Pfam" id="PF00126">
    <property type="entry name" value="HTH_1"/>
    <property type="match status" value="1"/>
</dbReference>
<dbReference type="InterPro" id="IPR005119">
    <property type="entry name" value="LysR_subst-bd"/>
</dbReference>
<dbReference type="Gene3D" id="1.10.10.10">
    <property type="entry name" value="Winged helix-like DNA-binding domain superfamily/Winged helix DNA-binding domain"/>
    <property type="match status" value="1"/>
</dbReference>
<comment type="caution">
    <text evidence="6">The sequence shown here is derived from an EMBL/GenBank/DDBJ whole genome shotgun (WGS) entry which is preliminary data.</text>
</comment>
<comment type="similarity">
    <text evidence="1">Belongs to the LysR transcriptional regulatory family.</text>
</comment>
<dbReference type="GO" id="GO:0043565">
    <property type="term" value="F:sequence-specific DNA binding"/>
    <property type="evidence" value="ECO:0007669"/>
    <property type="project" value="TreeGrafter"/>
</dbReference>
<evidence type="ECO:0000256" key="1">
    <source>
        <dbReference type="ARBA" id="ARBA00009437"/>
    </source>
</evidence>
<evidence type="ECO:0000256" key="2">
    <source>
        <dbReference type="ARBA" id="ARBA00023015"/>
    </source>
</evidence>
<proteinExistence type="inferred from homology"/>
<dbReference type="InterPro" id="IPR036388">
    <property type="entry name" value="WH-like_DNA-bd_sf"/>
</dbReference>
<dbReference type="CDD" id="cd08432">
    <property type="entry name" value="PBP2_GcdR_TrpI_HvrB_AmpR_like"/>
    <property type="match status" value="1"/>
</dbReference>
<keyword evidence="3" id="KW-0238">DNA-binding</keyword>
<dbReference type="AlphaFoldDB" id="A0AAW9RNV5"/>
<dbReference type="Pfam" id="PF03466">
    <property type="entry name" value="LysR_substrate"/>
    <property type="match status" value="1"/>
</dbReference>
<organism evidence="6 7">
    <name type="scientific">Microbaculum marinum</name>
    <dbReference type="NCBI Taxonomy" id="1764581"/>
    <lineage>
        <taxon>Bacteria</taxon>
        <taxon>Pseudomonadati</taxon>
        <taxon>Pseudomonadota</taxon>
        <taxon>Alphaproteobacteria</taxon>
        <taxon>Hyphomicrobiales</taxon>
        <taxon>Tepidamorphaceae</taxon>
        <taxon>Microbaculum</taxon>
    </lineage>
</organism>
<dbReference type="GO" id="GO:0006351">
    <property type="term" value="P:DNA-templated transcription"/>
    <property type="evidence" value="ECO:0007669"/>
    <property type="project" value="TreeGrafter"/>
</dbReference>
<dbReference type="Gene3D" id="3.40.190.10">
    <property type="entry name" value="Periplasmic binding protein-like II"/>
    <property type="match status" value="2"/>
</dbReference>
<sequence>MSGRRIPSLRGLQAFDAIARTGNLAAAAADIGVTPSAVSHRLRGLESELRVRLLRRDPKGLVLTEQGRRYRTSVEDAFALLARATEELKGPDPSRPLTVSLTSSIGVRWLMPRFPRFRARHPDVEIALVSTARLADLPGGEADFALRYGTGNWQGLCAEPVLTMSVTPLCAPSVARSLRGLSVAEAISRSALLRLTNDDWDAWFTAAGVPHARPLREYRFPDFSMGLAAAVHGQGLVLGYSGFHDAELAAGDLVRPFELTTPVPKSYYLVYLEERLADQRMRAFRDWMVSEANTDPSGAAG</sequence>
<dbReference type="InterPro" id="IPR036390">
    <property type="entry name" value="WH_DNA-bd_sf"/>
</dbReference>
<keyword evidence="2" id="KW-0805">Transcription regulation</keyword>
<dbReference type="InterPro" id="IPR058163">
    <property type="entry name" value="LysR-type_TF_proteobact-type"/>
</dbReference>
<dbReference type="GO" id="GO:0003700">
    <property type="term" value="F:DNA-binding transcription factor activity"/>
    <property type="evidence" value="ECO:0007669"/>
    <property type="project" value="InterPro"/>
</dbReference>